<keyword evidence="1" id="KW-1133">Transmembrane helix</keyword>
<dbReference type="RefSeq" id="XP_062656630.1">
    <property type="nucleotide sequence ID" value="XM_062805350.1"/>
</dbReference>
<proteinExistence type="predicted"/>
<keyword evidence="1" id="KW-0812">Transmembrane</keyword>
<comment type="caution">
    <text evidence="2">The sequence shown here is derived from an EMBL/GenBank/DDBJ whole genome shotgun (WGS) entry which is preliminary data.</text>
</comment>
<keyword evidence="1" id="KW-0472">Membrane</keyword>
<feature type="transmembrane region" description="Helical" evidence="1">
    <location>
        <begin position="279"/>
        <end position="300"/>
    </location>
</feature>
<accession>A0AAE0LPJ8</accession>
<dbReference type="AlphaFoldDB" id="A0AAE0LPJ8"/>
<dbReference type="GeneID" id="87842298"/>
<evidence type="ECO:0000256" key="1">
    <source>
        <dbReference type="SAM" id="Phobius"/>
    </source>
</evidence>
<protein>
    <submittedName>
        <fullName evidence="2">Uncharacterized protein</fullName>
    </submittedName>
</protein>
<sequence length="391" mass="43778">MPDGSWVASEHDALRFCWSLDPKRLAPLPADGVVLGPRFGSVFQSFSDLNAESGTGRMWDSYHNIAGDVSDDFNNIYSYARSRFTMQTFVRNYTPVFQESLPGGENLTEVVEWNKSMNGSFSDFDQKGFQDLTYSSKTSKQPSEGKLELPRVVNGWQFLGLRQSVSTSPKELVSVAYQDQEHGHYNTGRFLKANFRLDASVPSGPEVIPYNSTVWYNETKIALDAPFLDVGFKNCSWSLPLLGECICYKGKPLTEDFRHDVNKLCIGGDQYIWGFSRSLIFVGLFLETVWGFFCLILLLLSTQQSQLVRHGRPTVGIIRTVLDLSEALNRALGPDTSWHTEKQLEKELCGHQPVGYTIWDKGDVTGHIGLAPLAEAGTAKRSLRVDDFKTG</sequence>
<keyword evidence="3" id="KW-1185">Reference proteome</keyword>
<gene>
    <name evidence="2" type="ORF">B0H64DRAFT_418961</name>
</gene>
<reference evidence="2" key="1">
    <citation type="journal article" date="2023" name="Mol. Phylogenet. Evol.">
        <title>Genome-scale phylogeny and comparative genomics of the fungal order Sordariales.</title>
        <authorList>
            <person name="Hensen N."/>
            <person name="Bonometti L."/>
            <person name="Westerberg I."/>
            <person name="Brannstrom I.O."/>
            <person name="Guillou S."/>
            <person name="Cros-Aarteil S."/>
            <person name="Calhoun S."/>
            <person name="Haridas S."/>
            <person name="Kuo A."/>
            <person name="Mondo S."/>
            <person name="Pangilinan J."/>
            <person name="Riley R."/>
            <person name="LaButti K."/>
            <person name="Andreopoulos B."/>
            <person name="Lipzen A."/>
            <person name="Chen C."/>
            <person name="Yan M."/>
            <person name="Daum C."/>
            <person name="Ng V."/>
            <person name="Clum A."/>
            <person name="Steindorff A."/>
            <person name="Ohm R.A."/>
            <person name="Martin F."/>
            <person name="Silar P."/>
            <person name="Natvig D.O."/>
            <person name="Lalanne C."/>
            <person name="Gautier V."/>
            <person name="Ament-Velasquez S.L."/>
            <person name="Kruys A."/>
            <person name="Hutchinson M.I."/>
            <person name="Powell A.J."/>
            <person name="Barry K."/>
            <person name="Miller A.N."/>
            <person name="Grigoriev I.V."/>
            <person name="Debuchy R."/>
            <person name="Gladieux P."/>
            <person name="Hiltunen Thoren M."/>
            <person name="Johannesson H."/>
        </authorList>
    </citation>
    <scope>NUCLEOTIDE SEQUENCE</scope>
    <source>
        <strain evidence="2">CBS 168.71</strain>
    </source>
</reference>
<evidence type="ECO:0000313" key="3">
    <source>
        <dbReference type="Proteomes" id="UP001278766"/>
    </source>
</evidence>
<organism evidence="2 3">
    <name type="scientific">Chaetomium fimeti</name>
    <dbReference type="NCBI Taxonomy" id="1854472"/>
    <lineage>
        <taxon>Eukaryota</taxon>
        <taxon>Fungi</taxon>
        <taxon>Dikarya</taxon>
        <taxon>Ascomycota</taxon>
        <taxon>Pezizomycotina</taxon>
        <taxon>Sordariomycetes</taxon>
        <taxon>Sordariomycetidae</taxon>
        <taxon>Sordariales</taxon>
        <taxon>Chaetomiaceae</taxon>
        <taxon>Chaetomium</taxon>
    </lineage>
</organism>
<evidence type="ECO:0000313" key="2">
    <source>
        <dbReference type="EMBL" id="KAK3293116.1"/>
    </source>
</evidence>
<name>A0AAE0LPJ8_9PEZI</name>
<dbReference type="EMBL" id="JAUEPN010000006">
    <property type="protein sequence ID" value="KAK3293116.1"/>
    <property type="molecule type" value="Genomic_DNA"/>
</dbReference>
<dbReference type="Proteomes" id="UP001278766">
    <property type="component" value="Unassembled WGS sequence"/>
</dbReference>
<reference evidence="2" key="2">
    <citation type="submission" date="2023-06" db="EMBL/GenBank/DDBJ databases">
        <authorList>
            <consortium name="Lawrence Berkeley National Laboratory"/>
            <person name="Haridas S."/>
            <person name="Hensen N."/>
            <person name="Bonometti L."/>
            <person name="Westerberg I."/>
            <person name="Brannstrom I.O."/>
            <person name="Guillou S."/>
            <person name="Cros-Aarteil S."/>
            <person name="Calhoun S."/>
            <person name="Kuo A."/>
            <person name="Mondo S."/>
            <person name="Pangilinan J."/>
            <person name="Riley R."/>
            <person name="Labutti K."/>
            <person name="Andreopoulos B."/>
            <person name="Lipzen A."/>
            <person name="Chen C."/>
            <person name="Yanf M."/>
            <person name="Daum C."/>
            <person name="Ng V."/>
            <person name="Clum A."/>
            <person name="Steindorff A."/>
            <person name="Ohm R."/>
            <person name="Martin F."/>
            <person name="Silar P."/>
            <person name="Natvig D."/>
            <person name="Lalanne C."/>
            <person name="Gautier V."/>
            <person name="Ament-Velasquez S.L."/>
            <person name="Kruys A."/>
            <person name="Hutchinson M.I."/>
            <person name="Powell A.J."/>
            <person name="Barry K."/>
            <person name="Miller A.N."/>
            <person name="Grigoriev I.V."/>
            <person name="Debuchy R."/>
            <person name="Gladieux P."/>
            <person name="Thoren M.H."/>
            <person name="Johannesson H."/>
        </authorList>
    </citation>
    <scope>NUCLEOTIDE SEQUENCE</scope>
    <source>
        <strain evidence="2">CBS 168.71</strain>
    </source>
</reference>